<keyword evidence="2" id="KW-1185">Reference proteome</keyword>
<reference evidence="1" key="1">
    <citation type="submission" date="2023-07" db="EMBL/GenBank/DDBJ databases">
        <title>Black Yeasts Isolated from many extreme environments.</title>
        <authorList>
            <person name="Coleine C."/>
            <person name="Stajich J.E."/>
            <person name="Selbmann L."/>
        </authorList>
    </citation>
    <scope>NUCLEOTIDE SEQUENCE</scope>
    <source>
        <strain evidence="1">CCFEE 5714</strain>
    </source>
</reference>
<gene>
    <name evidence="1" type="ORF">LTR37_003403</name>
</gene>
<proteinExistence type="predicted"/>
<organism evidence="1 2">
    <name type="scientific">Vermiconidia calcicola</name>
    <dbReference type="NCBI Taxonomy" id="1690605"/>
    <lineage>
        <taxon>Eukaryota</taxon>
        <taxon>Fungi</taxon>
        <taxon>Dikarya</taxon>
        <taxon>Ascomycota</taxon>
        <taxon>Pezizomycotina</taxon>
        <taxon>Dothideomycetes</taxon>
        <taxon>Dothideomycetidae</taxon>
        <taxon>Mycosphaerellales</taxon>
        <taxon>Extremaceae</taxon>
        <taxon>Vermiconidia</taxon>
    </lineage>
</organism>
<dbReference type="Proteomes" id="UP001281147">
    <property type="component" value="Unassembled WGS sequence"/>
</dbReference>
<accession>A0ACC3NRJ8</accession>
<name>A0ACC3NRJ8_9PEZI</name>
<sequence>MAQPHGTSVSAEDALFDQFINPEALHGLGTGDQSKMQHNPSQAGPPSYPTTPPGPDLAIVPKRQLGPQIGGPNIPLGVGENRGACTPGCTSAYEHQPGYARSEDTTINSSMYNSFAHPQRPASRPLPTVMGSNRGLLSTASIANPLQDGTPITSDEDGGENFDDSEISRHDSQSSQRDTSENSEIGAQGATSLVDETKRPEPAEASASRRNGSTRTSEPLIDPDTSSNPVWAPSITSLEAAKEHLSARVKTYRKLNVKDDDADRVEQQELLNQAQLIYANLRSQPAATPNKVPQARHAEYAESQQTALGSCEKWMDTVEKRKTASARCMLLVGTGVDLHQIGIPSNELKPRRATKTEGPTTKTKGKRAMGKNEVNEDQKEAKEFVTTISGFPVDTKSKFSERFTKVAMHVKNNKLIAQDVIKGEKLDDLVRAPDAFFARKITNFNGNKIKEDRQKAG</sequence>
<evidence type="ECO:0000313" key="1">
    <source>
        <dbReference type="EMBL" id="KAK3721113.1"/>
    </source>
</evidence>
<comment type="caution">
    <text evidence="1">The sequence shown here is derived from an EMBL/GenBank/DDBJ whole genome shotgun (WGS) entry which is preliminary data.</text>
</comment>
<dbReference type="EMBL" id="JAUTXU010000019">
    <property type="protein sequence ID" value="KAK3721113.1"/>
    <property type="molecule type" value="Genomic_DNA"/>
</dbReference>
<evidence type="ECO:0000313" key="2">
    <source>
        <dbReference type="Proteomes" id="UP001281147"/>
    </source>
</evidence>
<protein>
    <submittedName>
        <fullName evidence="1">Uncharacterized protein</fullName>
    </submittedName>
</protein>